<dbReference type="InterPro" id="IPR027372">
    <property type="entry name" value="Phytase-like_dom"/>
</dbReference>
<evidence type="ECO:0000313" key="2">
    <source>
        <dbReference type="EMBL" id="MEA5390796.1"/>
    </source>
</evidence>
<protein>
    <submittedName>
        <fullName evidence="2">Esterase-like activity of phytase family protein</fullName>
    </submittedName>
</protein>
<comment type="caution">
    <text evidence="2">The sequence shown here is derived from an EMBL/GenBank/DDBJ whole genome shotgun (WGS) entry which is preliminary data.</text>
</comment>
<reference evidence="2 3" key="1">
    <citation type="submission" date="2023-12" db="EMBL/GenBank/DDBJ databases">
        <title>Baltic Sea Cyanobacteria.</title>
        <authorList>
            <person name="Delbaje E."/>
            <person name="Fewer D.P."/>
            <person name="Shishido T.K."/>
        </authorList>
    </citation>
    <scope>NUCLEOTIDE SEQUENCE [LARGE SCALE GENOMIC DNA]</scope>
    <source>
        <strain evidence="2 3">UHCC 0139</strain>
    </source>
</reference>
<evidence type="ECO:0000313" key="3">
    <source>
        <dbReference type="Proteomes" id="UP001304461"/>
    </source>
</evidence>
<dbReference type="RefSeq" id="WP_323304859.1">
    <property type="nucleotide sequence ID" value="NZ_JAYGHX010000002.1"/>
</dbReference>
<sequence>MVVPLIATSPPPPLPPSLLPCPAETGWELVAGARLPRRGADGAPLGGYSAASYRSETDVLLLLSDAPRGRVDAWSGVRQLGRVPLRPLFQLELKGSPQAPLPAEIDAEGLVVLGERLWMASEGRRSADRPAQLLAFARSSGLLQRAYPLPADWQPAPGRGLEANQGPESLALLRRPGQTDVLLMAAESPLRQDPPAQVRLLGWSLEPTGPKARPLARLAIPAGEGWGLTDLLVVDAPGPSPGLLALLRRFQAPARWQVLLAHYPLPGEGADPKADTEAVLAPIQQWDLIAAGLPTDNWEAMTPGPVRADGRPTLLLASDDNFSALQDNHLALLAPRRSQPCPGQR</sequence>
<dbReference type="Proteomes" id="UP001304461">
    <property type="component" value="Unassembled WGS sequence"/>
</dbReference>
<name>A0ABU5RSN6_9CYAN</name>
<accession>A0ABU5RSN6</accession>
<proteinExistence type="predicted"/>
<dbReference type="EMBL" id="JAYGHX010000002">
    <property type="protein sequence ID" value="MEA5390796.1"/>
    <property type="molecule type" value="Genomic_DNA"/>
</dbReference>
<organism evidence="2 3">
    <name type="scientific">Cyanobium gracile UHCC 0139</name>
    <dbReference type="NCBI Taxonomy" id="3110308"/>
    <lineage>
        <taxon>Bacteria</taxon>
        <taxon>Bacillati</taxon>
        <taxon>Cyanobacteriota</taxon>
        <taxon>Cyanophyceae</taxon>
        <taxon>Synechococcales</taxon>
        <taxon>Prochlorococcaceae</taxon>
        <taxon>Cyanobium</taxon>
    </lineage>
</organism>
<dbReference type="Pfam" id="PF13449">
    <property type="entry name" value="Phytase-like"/>
    <property type="match status" value="1"/>
</dbReference>
<gene>
    <name evidence="2" type="ORF">VB738_05910</name>
</gene>
<feature type="domain" description="Phytase-like" evidence="1">
    <location>
        <begin position="44"/>
        <end position="322"/>
    </location>
</feature>
<evidence type="ECO:0000259" key="1">
    <source>
        <dbReference type="Pfam" id="PF13449"/>
    </source>
</evidence>
<keyword evidence="3" id="KW-1185">Reference proteome</keyword>